<feature type="transmembrane region" description="Helical" evidence="1">
    <location>
        <begin position="139"/>
        <end position="165"/>
    </location>
</feature>
<gene>
    <name evidence="2" type="ORF">QM480_14150</name>
</gene>
<keyword evidence="3" id="KW-1185">Reference proteome</keyword>
<evidence type="ECO:0000313" key="3">
    <source>
        <dbReference type="Proteomes" id="UP001236569"/>
    </source>
</evidence>
<name>A0ABT6YPN5_9BACT</name>
<accession>A0ABT6YPN5</accession>
<dbReference type="EMBL" id="JASHID010000009">
    <property type="protein sequence ID" value="MDI9865480.1"/>
    <property type="molecule type" value="Genomic_DNA"/>
</dbReference>
<organism evidence="2 3">
    <name type="scientific">Flectobacillus longus</name>
    <dbReference type="NCBI Taxonomy" id="2984207"/>
    <lineage>
        <taxon>Bacteria</taxon>
        <taxon>Pseudomonadati</taxon>
        <taxon>Bacteroidota</taxon>
        <taxon>Cytophagia</taxon>
        <taxon>Cytophagales</taxon>
        <taxon>Flectobacillaceae</taxon>
        <taxon>Flectobacillus</taxon>
    </lineage>
</organism>
<dbReference type="RefSeq" id="WP_283370461.1">
    <property type="nucleotide sequence ID" value="NZ_JASHID010000009.1"/>
</dbReference>
<evidence type="ECO:0008006" key="4">
    <source>
        <dbReference type="Google" id="ProtNLM"/>
    </source>
</evidence>
<protein>
    <recommendedName>
        <fullName evidence="4">Rod shape-determining protein MreD</fullName>
    </recommendedName>
</protein>
<proteinExistence type="predicted"/>
<feature type="transmembrane region" description="Helical" evidence="1">
    <location>
        <begin position="54"/>
        <end position="70"/>
    </location>
</feature>
<comment type="caution">
    <text evidence="2">The sequence shown here is derived from an EMBL/GenBank/DDBJ whole genome shotgun (WGS) entry which is preliminary data.</text>
</comment>
<keyword evidence="1" id="KW-0472">Membrane</keyword>
<sequence length="168" mass="19376">MTLRNIIPEVLTFVFYLLLQVFFVRQLVFFDYAFCFSYVAAVLLLPFETSRLQLVILGFVAGLFVDIFYNTTGANAAATTLIAYLRPSIITLLTPQRGYDERQVLTLRSMGFGWFISYLGILTLIHHFVLFMLEASDWGLFFQVILKVLASIIFTNTVIIILQFFRKE</sequence>
<feature type="transmembrane region" description="Helical" evidence="1">
    <location>
        <begin position="7"/>
        <end position="23"/>
    </location>
</feature>
<evidence type="ECO:0000313" key="2">
    <source>
        <dbReference type="EMBL" id="MDI9865480.1"/>
    </source>
</evidence>
<feature type="transmembrane region" description="Helical" evidence="1">
    <location>
        <begin position="115"/>
        <end position="133"/>
    </location>
</feature>
<keyword evidence="1" id="KW-0812">Transmembrane</keyword>
<evidence type="ECO:0000256" key="1">
    <source>
        <dbReference type="SAM" id="Phobius"/>
    </source>
</evidence>
<keyword evidence="1" id="KW-1133">Transmembrane helix</keyword>
<reference evidence="2 3" key="1">
    <citation type="submission" date="2023-05" db="EMBL/GenBank/DDBJ databases">
        <title>Novel species of genus Flectobacillus isolated from stream in China.</title>
        <authorList>
            <person name="Lu H."/>
        </authorList>
    </citation>
    <scope>NUCLEOTIDE SEQUENCE [LARGE SCALE GENOMIC DNA]</scope>
    <source>
        <strain evidence="2 3">DC10W</strain>
    </source>
</reference>
<dbReference type="Proteomes" id="UP001236569">
    <property type="component" value="Unassembled WGS sequence"/>
</dbReference>